<keyword evidence="3" id="KW-0238">DNA-binding</keyword>
<evidence type="ECO:0000256" key="1">
    <source>
        <dbReference type="ARBA" id="ARBA00022741"/>
    </source>
</evidence>
<dbReference type="GO" id="GO:0006310">
    <property type="term" value="P:DNA recombination"/>
    <property type="evidence" value="ECO:0007669"/>
    <property type="project" value="InterPro"/>
</dbReference>
<feature type="domain" description="Helix-hairpin-helix DNA-binding motif class 1" evidence="4">
    <location>
        <begin position="185"/>
        <end position="204"/>
    </location>
</feature>
<dbReference type="NCBIfam" id="TIGR01448">
    <property type="entry name" value="recD_rel"/>
    <property type="match status" value="1"/>
</dbReference>
<reference evidence="7 9" key="3">
    <citation type="submission" date="2011-04" db="EMBL/GenBank/DDBJ databases">
        <authorList>
            <person name="Harkins D.M."/>
            <person name="Madupu R."/>
            <person name="Durkin A.S."/>
            <person name="Torralba M."/>
            <person name="Methe B."/>
            <person name="Sutton G.G."/>
            <person name="Nelson K.E."/>
        </authorList>
    </citation>
    <scope>NUCLEOTIDE SEQUENCE [LARGE SCALE GENOMIC DNA]</scope>
    <source>
        <strain evidence="7 9">UPII 199-6</strain>
    </source>
</reference>
<dbReference type="EC" id="5.6.2.3" evidence="3"/>
<feature type="binding site" evidence="3">
    <location>
        <begin position="348"/>
        <end position="352"/>
    </location>
    <ligand>
        <name>ATP</name>
        <dbReference type="ChEBI" id="CHEBI:30616"/>
    </ligand>
</feature>
<dbReference type="Pfam" id="PF13245">
    <property type="entry name" value="AAA_19"/>
    <property type="match status" value="1"/>
</dbReference>
<dbReference type="GO" id="GO:0005524">
    <property type="term" value="F:ATP binding"/>
    <property type="evidence" value="ECO:0007669"/>
    <property type="project" value="UniProtKB-UniRule"/>
</dbReference>
<dbReference type="eggNOG" id="COG0507">
    <property type="taxonomic scope" value="Bacteria"/>
</dbReference>
<dbReference type="Gene3D" id="3.40.50.300">
    <property type="entry name" value="P-loop containing nucleotide triphosphate hydrolases"/>
    <property type="match status" value="2"/>
</dbReference>
<comment type="catalytic activity">
    <reaction evidence="3">
        <text>ATP + H2O = ADP + phosphate + H(+)</text>
        <dbReference type="Rhea" id="RHEA:13065"/>
        <dbReference type="ChEBI" id="CHEBI:15377"/>
        <dbReference type="ChEBI" id="CHEBI:15378"/>
        <dbReference type="ChEBI" id="CHEBI:30616"/>
        <dbReference type="ChEBI" id="CHEBI:43474"/>
        <dbReference type="ChEBI" id="CHEBI:456216"/>
        <dbReference type="EC" id="5.6.2.3"/>
    </reaction>
</comment>
<dbReference type="PANTHER" id="PTHR43788">
    <property type="entry name" value="DNA2/NAM7 HELICASE FAMILY MEMBER"/>
    <property type="match status" value="1"/>
</dbReference>
<dbReference type="GO" id="GO:0006281">
    <property type="term" value="P:DNA repair"/>
    <property type="evidence" value="ECO:0007669"/>
    <property type="project" value="InterPro"/>
</dbReference>
<proteinExistence type="inferred from homology"/>
<feature type="domain" description="Helix-hairpin-helix DNA-binding motif class 1" evidence="4">
    <location>
        <begin position="121"/>
        <end position="140"/>
    </location>
</feature>
<dbReference type="SUPFAM" id="SSF52540">
    <property type="entry name" value="P-loop containing nucleoside triphosphate hydrolases"/>
    <property type="match status" value="1"/>
</dbReference>
<keyword evidence="3" id="KW-0378">Hydrolase</keyword>
<comment type="caution">
    <text evidence="6">The sequence shown here is derived from an EMBL/GenBank/DDBJ whole genome shotgun (WGS) entry which is preliminary data.</text>
</comment>
<dbReference type="GO" id="GO:0016787">
    <property type="term" value="F:hydrolase activity"/>
    <property type="evidence" value="ECO:0007669"/>
    <property type="project" value="UniProtKB-KW"/>
</dbReference>
<dbReference type="InterPro" id="IPR050534">
    <property type="entry name" value="Coronavir_polyprotein_1ab"/>
</dbReference>
<protein>
    <recommendedName>
        <fullName evidence="3">ATP-dependent RecD2 DNA helicase</fullName>
        <ecNumber evidence="3">5.6.2.3</ecNumber>
    </recommendedName>
    <alternativeName>
        <fullName evidence="3">DNA 5'-3' helicase subunit RecD2</fullName>
    </alternativeName>
</protein>
<dbReference type="Pfam" id="PF14520">
    <property type="entry name" value="HHH_5"/>
    <property type="match status" value="1"/>
</dbReference>
<dbReference type="InterPro" id="IPR029493">
    <property type="entry name" value="RecD2-like_HHH"/>
</dbReference>
<dbReference type="AlphaFoldDB" id="D3LWG4"/>
<dbReference type="Gene3D" id="1.10.150.20">
    <property type="entry name" value="5' to 3' exonuclease, C-terminal subdomain"/>
    <property type="match status" value="1"/>
</dbReference>
<organism evidence="6 8">
    <name type="scientific">Megasphaera lornae</name>
    <dbReference type="NCBI Taxonomy" id="1000568"/>
    <lineage>
        <taxon>Bacteria</taxon>
        <taxon>Bacillati</taxon>
        <taxon>Bacillota</taxon>
        <taxon>Negativicutes</taxon>
        <taxon>Veillonellales</taxon>
        <taxon>Veillonellaceae</taxon>
        <taxon>Megasphaera</taxon>
    </lineage>
</organism>
<dbReference type="Pfam" id="PF13538">
    <property type="entry name" value="UvrD_C_2"/>
    <property type="match status" value="1"/>
</dbReference>
<dbReference type="Proteomes" id="UP000003242">
    <property type="component" value="Unassembled WGS sequence"/>
</dbReference>
<dbReference type="CDD" id="cd18809">
    <property type="entry name" value="SF1_C_RecD"/>
    <property type="match status" value="1"/>
</dbReference>
<dbReference type="InterPro" id="IPR003593">
    <property type="entry name" value="AAA+_ATPase"/>
</dbReference>
<evidence type="ECO:0000256" key="2">
    <source>
        <dbReference type="ARBA" id="ARBA00022840"/>
    </source>
</evidence>
<keyword evidence="9" id="KW-1185">Reference proteome</keyword>
<dbReference type="InterPro" id="IPR027785">
    <property type="entry name" value="UvrD-like_helicase_C"/>
</dbReference>
<dbReference type="GO" id="GO:0043139">
    <property type="term" value="F:5'-3' DNA helicase activity"/>
    <property type="evidence" value="ECO:0007669"/>
    <property type="project" value="UniProtKB-UniRule"/>
</dbReference>
<keyword evidence="1 3" id="KW-0547">Nucleotide-binding</keyword>
<dbReference type="STRING" id="699218.HMPREF0889_0119"/>
<reference evidence="6" key="2">
    <citation type="submission" date="2009-12" db="EMBL/GenBank/DDBJ databases">
        <authorList>
            <person name="Madupu R."/>
            <person name="Durkin A.S."/>
            <person name="Torralba M."/>
            <person name="Methe B."/>
            <person name="Sutton G.G."/>
            <person name="Strausberg R.L."/>
            <person name="Nelson K.E."/>
        </authorList>
    </citation>
    <scope>NUCLEOTIDE SEQUENCE</scope>
    <source>
        <strain evidence="6">28L</strain>
    </source>
</reference>
<comment type="similarity">
    <text evidence="3">Belongs to the RecD family. RecD2 subfamily.</text>
</comment>
<dbReference type="RefSeq" id="WP_007390801.1">
    <property type="nucleotide sequence ID" value="NZ_ADGP01000025.1"/>
</dbReference>
<name>D3LWG4_9FIRM</name>
<dbReference type="InterPro" id="IPR006345">
    <property type="entry name" value="RecD2"/>
</dbReference>
<dbReference type="Gene3D" id="2.30.30.940">
    <property type="match status" value="1"/>
</dbReference>
<keyword evidence="3 6" id="KW-0347">Helicase</keyword>
<dbReference type="CDD" id="cd17933">
    <property type="entry name" value="DEXSc_RecD-like"/>
    <property type="match status" value="1"/>
</dbReference>
<dbReference type="InterPro" id="IPR003583">
    <property type="entry name" value="Hlx-hairpin-Hlx_DNA-bd_motif"/>
</dbReference>
<dbReference type="Gene3D" id="1.10.10.2220">
    <property type="match status" value="1"/>
</dbReference>
<evidence type="ECO:0000313" key="8">
    <source>
        <dbReference type="Proteomes" id="UP000003242"/>
    </source>
</evidence>
<keyword evidence="3" id="KW-0413">Isomerase</keyword>
<evidence type="ECO:0000313" key="9">
    <source>
        <dbReference type="Proteomes" id="UP000004018"/>
    </source>
</evidence>
<dbReference type="Pfam" id="PF18335">
    <property type="entry name" value="SH3_13"/>
    <property type="match status" value="1"/>
</dbReference>
<evidence type="ECO:0000313" key="6">
    <source>
        <dbReference type="EMBL" id="EFD93476.1"/>
    </source>
</evidence>
<dbReference type="GO" id="GO:0017116">
    <property type="term" value="F:single-stranded DNA helicase activity"/>
    <property type="evidence" value="ECO:0007669"/>
    <property type="project" value="TreeGrafter"/>
</dbReference>
<dbReference type="Pfam" id="PF14490">
    <property type="entry name" value="HHH_RecD2"/>
    <property type="match status" value="1"/>
</dbReference>
<evidence type="ECO:0000259" key="5">
    <source>
        <dbReference type="SMART" id="SM00382"/>
    </source>
</evidence>
<dbReference type="HAMAP" id="MF_01488">
    <property type="entry name" value="RecD2"/>
    <property type="match status" value="1"/>
</dbReference>
<sequence length="721" mass="81252">MGDEISLKGIVERLIFIAPDSDFLVFTIRTDSEKKIVTVAGHMEKPLVGDSLCIQGTWTEHKKYGRQWAGTSWQRQQANSKENILRFLSSGEVTGIGPELAKRMVDAFDLQTMDIVQNDPDKLLQIQGIGIKKVAQIKSCIGSKKILHQVAWDMESHGISGRYAGRLIQHYGEKALTVLTTDPYRLMQDIDGIGFKMADQIALAYGGAENSEKRFYAALVYVLCNRTRKGHVCLPRSVVLKDGGDLLQVPPQVLQEPLADLLQQGLLKSDEYRNEQYIYTVHQYDEECTIAERVREMTATRVDRDRHAIHACLKSWQETYQFTLDPKQREAVISSLQSQIQIITGGPGTGKTTVIRAIIQVAEQEGLRILLCAPTGRAAKRLRETTGREAYTIHRLLGANGVTGGKQIFEYNEDKQLPADMVIVDEVSMLDMELCYHLFQALPDSCRCVLVGDAEQLPAVGAGAVLHDFLHSRMVPSVRLNTIFRQKEGGRIVTNAHLIRSGRVPVCNQEEEFQFIEIDSEENGARKIADLYGQERQRVEDIFHIQVLAPMYKNSCGVDNLNRLIQAQYNPSAVNRPEYIQGDSCYRIGDKVMQKQNNYDKGVFNGDIGEIWAIHDDKIFVRYAERDVTYTKDEINEITLAYAVTVHKSQGSEYHTVILSLVNSHFIMLQRNLLYTAVTRAKQKVIIVGQKKALQQAVLNAKTNRRCTLLAARLQVEGLWG</sequence>
<dbReference type="Proteomes" id="UP000004018">
    <property type="component" value="Unassembled WGS sequence"/>
</dbReference>
<dbReference type="SUPFAM" id="SSF47781">
    <property type="entry name" value="RuvA domain 2-like"/>
    <property type="match status" value="1"/>
</dbReference>
<dbReference type="SMART" id="SM00278">
    <property type="entry name" value="HhH1"/>
    <property type="match status" value="3"/>
</dbReference>
<dbReference type="InterPro" id="IPR055446">
    <property type="entry name" value="RecD2_N_OB"/>
</dbReference>
<dbReference type="GO" id="GO:0009338">
    <property type="term" value="C:exodeoxyribonuclease V complex"/>
    <property type="evidence" value="ECO:0007669"/>
    <property type="project" value="TreeGrafter"/>
</dbReference>
<dbReference type="OrthoDB" id="9803432at2"/>
<dbReference type="SMART" id="SM00382">
    <property type="entry name" value="AAA"/>
    <property type="match status" value="1"/>
</dbReference>
<dbReference type="InterPro" id="IPR010994">
    <property type="entry name" value="RuvA_2-like"/>
</dbReference>
<gene>
    <name evidence="3" type="primary">recD2</name>
    <name evidence="6" type="ORF">HMPREF0889_0119</name>
    <name evidence="7" type="ORF">HMPREF1039_1606</name>
</gene>
<keyword evidence="2 3" id="KW-0067">ATP-binding</keyword>
<feature type="domain" description="Helix-hairpin-helix DNA-binding motif class 1" evidence="4">
    <location>
        <begin position="86"/>
        <end position="107"/>
    </location>
</feature>
<accession>D3LWG4</accession>
<comment type="function">
    <text evidence="3">DNA-dependent ATPase and ATP-dependent 5'-3' DNA helicase. Has no activity on blunt DNA or DNA with 3'-overhangs, requires at least 10 bases of 5'-ssDNA for helicase activity.</text>
</comment>
<dbReference type="EMBL" id="ADGP01000025">
    <property type="protein sequence ID" value="EFD93476.1"/>
    <property type="molecule type" value="Genomic_DNA"/>
</dbReference>
<dbReference type="PANTHER" id="PTHR43788:SF6">
    <property type="entry name" value="DNA HELICASE B"/>
    <property type="match status" value="1"/>
</dbReference>
<dbReference type="InterPro" id="IPR041451">
    <property type="entry name" value="RecD2_SH13"/>
</dbReference>
<evidence type="ECO:0000256" key="3">
    <source>
        <dbReference type="HAMAP-Rule" id="MF_01488"/>
    </source>
</evidence>
<reference evidence="8" key="1">
    <citation type="submission" date="2009-12" db="EMBL/GenBank/DDBJ databases">
        <title>Sequence of Clostridiales genomosp. BVAB3 str. UPII9-5.</title>
        <authorList>
            <person name="Madupu R."/>
            <person name="Durkin A.S."/>
            <person name="Torralba M."/>
            <person name="Methe B."/>
            <person name="Sutton G.G."/>
            <person name="Strausberg R.L."/>
            <person name="Nelson K.E."/>
        </authorList>
    </citation>
    <scope>NUCLEOTIDE SEQUENCE [LARGE SCALE GENOMIC DNA]</scope>
    <source>
        <strain evidence="8">28L</strain>
    </source>
</reference>
<evidence type="ECO:0000259" key="4">
    <source>
        <dbReference type="SMART" id="SM00278"/>
    </source>
</evidence>
<dbReference type="Pfam" id="PF23139">
    <property type="entry name" value="OB_YrrC"/>
    <property type="match status" value="1"/>
</dbReference>
<dbReference type="EMBL" id="AFIJ01000013">
    <property type="protein sequence ID" value="EGL41366.1"/>
    <property type="molecule type" value="Genomic_DNA"/>
</dbReference>
<feature type="domain" description="AAA+ ATPase" evidence="5">
    <location>
        <begin position="337"/>
        <end position="479"/>
    </location>
</feature>
<evidence type="ECO:0000313" key="7">
    <source>
        <dbReference type="EMBL" id="EGL41366.1"/>
    </source>
</evidence>
<dbReference type="GO" id="GO:0003677">
    <property type="term" value="F:DNA binding"/>
    <property type="evidence" value="ECO:0007669"/>
    <property type="project" value="UniProtKB-UniRule"/>
</dbReference>
<dbReference type="InterPro" id="IPR027417">
    <property type="entry name" value="P-loop_NTPase"/>
</dbReference>